<dbReference type="InterPro" id="IPR025579">
    <property type="entry name" value="DUF4357"/>
</dbReference>
<gene>
    <name evidence="4" type="ORF">SDC9_32532</name>
</gene>
<protein>
    <recommendedName>
        <fullName evidence="5">DUF4357 domain-containing protein</fullName>
    </recommendedName>
</protein>
<evidence type="ECO:0000313" key="4">
    <source>
        <dbReference type="EMBL" id="MPL86550.1"/>
    </source>
</evidence>
<accession>A0A644V5D2</accession>
<dbReference type="InterPro" id="IPR004919">
    <property type="entry name" value="GmrSD_N"/>
</dbReference>
<name>A0A644V5D2_9ZZZZ</name>
<organism evidence="4">
    <name type="scientific">bioreactor metagenome</name>
    <dbReference type="NCBI Taxonomy" id="1076179"/>
    <lineage>
        <taxon>unclassified sequences</taxon>
        <taxon>metagenomes</taxon>
        <taxon>ecological metagenomes</taxon>
    </lineage>
</organism>
<evidence type="ECO:0008006" key="5">
    <source>
        <dbReference type="Google" id="ProtNLM"/>
    </source>
</evidence>
<dbReference type="Pfam" id="PF14267">
    <property type="entry name" value="DUF4357"/>
    <property type="match status" value="1"/>
</dbReference>
<reference evidence="4" key="1">
    <citation type="submission" date="2019-08" db="EMBL/GenBank/DDBJ databases">
        <authorList>
            <person name="Kucharzyk K."/>
            <person name="Murdoch R.W."/>
            <person name="Higgins S."/>
            <person name="Loffler F."/>
        </authorList>
    </citation>
    <scope>NUCLEOTIDE SEQUENCE</scope>
</reference>
<feature type="domain" description="DUF4357" evidence="3">
    <location>
        <begin position="619"/>
        <end position="673"/>
    </location>
</feature>
<dbReference type="Pfam" id="PF03235">
    <property type="entry name" value="GmrSD_N"/>
    <property type="match status" value="1"/>
</dbReference>
<proteinExistence type="predicted"/>
<evidence type="ECO:0000259" key="3">
    <source>
        <dbReference type="Pfam" id="PF14267"/>
    </source>
</evidence>
<feature type="domain" description="GmrSD restriction endonucleases N-terminal" evidence="1">
    <location>
        <begin position="20"/>
        <end position="224"/>
    </location>
</feature>
<dbReference type="Pfam" id="PF07510">
    <property type="entry name" value="GmrSD_C"/>
    <property type="match status" value="1"/>
</dbReference>
<evidence type="ECO:0000259" key="2">
    <source>
        <dbReference type="Pfam" id="PF07510"/>
    </source>
</evidence>
<dbReference type="PANTHER" id="PTHR35149">
    <property type="entry name" value="SLL5132 PROTEIN"/>
    <property type="match status" value="1"/>
</dbReference>
<evidence type="ECO:0000259" key="1">
    <source>
        <dbReference type="Pfam" id="PF03235"/>
    </source>
</evidence>
<feature type="domain" description="GmrSD restriction endonucleases C-terminal" evidence="2">
    <location>
        <begin position="421"/>
        <end position="552"/>
    </location>
</feature>
<sequence>MKAENAGFLDGFLRLSVGAQYVIPVYQRNYNWKREDQVKQFINDIEILLENPHRQHFVGSLVYCVTKDTLNGQERSIVDGQQRLTTLMLLLYAIKHVARERGNDAIASAINNNYLENREIEDNYKLRLKPSVSDDDDYKEIALGNDNLHSTSNVSLNYAFCKEQVCQWIDRGFSYDQIIDAIKRLQIISILLKEQDGDNPQQIFESINSTGMELIAADLIRNYILMNKDNDTQEKLYTNYWRKLENLLPNPRDLESFLRLYLANKQMYLTSKKNVYSEFKKYWNEQLEKFDEVSLLQDILRFGEHYYRLYYSNESDVLGEELLNYRVLRSDMPAPFTMQVMELLRKGNIKAEEASNVIRLINIYLIRRYITNLDTNDISRYFPTYLRLVREKCAKEGYKNFYKICKDVLINSTRQKTSYIPDDADIKNYLKTANAYNLKNIRWILEKIELKKSNVPIEQGSLSIEHVMPQTKGAAWTEVNNASFEEYVSYVNRLGNLTLAAKVDNTVMGNRSFAVKKEILHKSSHIKMNEYFFKKKKWGFSEIDARTDAIINEILKLFPIDVSNYVETRQDFDVVIINDSKVLAYGYFYGSDKNLRVKAGSNILLDKGAPQTKSASELREELRENNGIFLKDGKYLLKDDITFDSPNTAAEFVLGGNKNGWDYWRRASDEKTLNAIKKEQ</sequence>
<dbReference type="EMBL" id="VSSQ01000223">
    <property type="protein sequence ID" value="MPL86550.1"/>
    <property type="molecule type" value="Genomic_DNA"/>
</dbReference>
<comment type="caution">
    <text evidence="4">The sequence shown here is derived from an EMBL/GenBank/DDBJ whole genome shotgun (WGS) entry which is preliminary data.</text>
</comment>
<dbReference type="InterPro" id="IPR011089">
    <property type="entry name" value="GmrSD_C"/>
</dbReference>
<dbReference type="PANTHER" id="PTHR35149:SF2">
    <property type="entry name" value="DUF262 DOMAIN-CONTAINING PROTEIN"/>
    <property type="match status" value="1"/>
</dbReference>
<dbReference type="AlphaFoldDB" id="A0A644V5D2"/>